<name>A0A6G1G7Z9_9PEZI</name>
<evidence type="ECO:0000313" key="2">
    <source>
        <dbReference type="EMBL" id="KAF1814154.1"/>
    </source>
</evidence>
<dbReference type="Proteomes" id="UP000504638">
    <property type="component" value="Unplaced"/>
</dbReference>
<feature type="region of interest" description="Disordered" evidence="1">
    <location>
        <begin position="36"/>
        <end position="79"/>
    </location>
</feature>
<gene>
    <name evidence="2 4" type="ORF">P152DRAFT_447556</name>
</gene>
<evidence type="ECO:0000256" key="1">
    <source>
        <dbReference type="SAM" id="MobiDB-lite"/>
    </source>
</evidence>
<feature type="compositionally biased region" description="Low complexity" evidence="1">
    <location>
        <begin position="41"/>
        <end position="53"/>
    </location>
</feature>
<reference evidence="4" key="2">
    <citation type="submission" date="2020-04" db="EMBL/GenBank/DDBJ databases">
        <authorList>
            <consortium name="NCBI Genome Project"/>
        </authorList>
    </citation>
    <scope>NUCLEOTIDE SEQUENCE</scope>
    <source>
        <strain evidence="4">CBS 781.70</strain>
    </source>
</reference>
<dbReference type="RefSeq" id="XP_033535785.1">
    <property type="nucleotide sequence ID" value="XM_033678001.1"/>
</dbReference>
<proteinExistence type="predicted"/>
<protein>
    <submittedName>
        <fullName evidence="2 4">Uncharacterized protein</fullName>
    </submittedName>
</protein>
<organism evidence="2">
    <name type="scientific">Eremomyces bilateralis CBS 781.70</name>
    <dbReference type="NCBI Taxonomy" id="1392243"/>
    <lineage>
        <taxon>Eukaryota</taxon>
        <taxon>Fungi</taxon>
        <taxon>Dikarya</taxon>
        <taxon>Ascomycota</taxon>
        <taxon>Pezizomycotina</taxon>
        <taxon>Dothideomycetes</taxon>
        <taxon>Dothideomycetes incertae sedis</taxon>
        <taxon>Eremomycetales</taxon>
        <taxon>Eremomycetaceae</taxon>
        <taxon>Eremomyces</taxon>
    </lineage>
</organism>
<evidence type="ECO:0000313" key="4">
    <source>
        <dbReference type="RefSeq" id="XP_033535785.1"/>
    </source>
</evidence>
<accession>A0A6G1G7Z9</accession>
<reference evidence="4" key="3">
    <citation type="submission" date="2025-04" db="UniProtKB">
        <authorList>
            <consortium name="RefSeq"/>
        </authorList>
    </citation>
    <scope>IDENTIFICATION</scope>
    <source>
        <strain evidence="4">CBS 781.70</strain>
    </source>
</reference>
<dbReference type="GeneID" id="54418571"/>
<reference evidence="2 4" key="1">
    <citation type="submission" date="2020-01" db="EMBL/GenBank/DDBJ databases">
        <authorList>
            <consortium name="DOE Joint Genome Institute"/>
            <person name="Haridas S."/>
            <person name="Albert R."/>
            <person name="Binder M."/>
            <person name="Bloem J."/>
            <person name="Labutti K."/>
            <person name="Salamov A."/>
            <person name="Andreopoulos B."/>
            <person name="Baker S.E."/>
            <person name="Barry K."/>
            <person name="Bills G."/>
            <person name="Bluhm B.H."/>
            <person name="Cannon C."/>
            <person name="Castanera R."/>
            <person name="Culley D.E."/>
            <person name="Daum C."/>
            <person name="Ezra D."/>
            <person name="Gonzalez J.B."/>
            <person name="Henrissat B."/>
            <person name="Kuo A."/>
            <person name="Liang C."/>
            <person name="Lipzen A."/>
            <person name="Lutzoni F."/>
            <person name="Magnuson J."/>
            <person name="Mondo S."/>
            <person name="Nolan M."/>
            <person name="Ohm R."/>
            <person name="Pangilinan J."/>
            <person name="Park H.-J."/>
            <person name="Ramirez L."/>
            <person name="Alfaro M."/>
            <person name="Sun H."/>
            <person name="Tritt A."/>
            <person name="Yoshinaga Y."/>
            <person name="Zwiers L.-H."/>
            <person name="Turgeon B.G."/>
            <person name="Goodwin S.B."/>
            <person name="Spatafora J.W."/>
            <person name="Crous P.W."/>
            <person name="Grigoriev I.V."/>
        </authorList>
    </citation>
    <scope>NUCLEOTIDE SEQUENCE</scope>
    <source>
        <strain evidence="2 4">CBS 781.70</strain>
    </source>
</reference>
<dbReference type="EMBL" id="ML975153">
    <property type="protein sequence ID" value="KAF1814154.1"/>
    <property type="molecule type" value="Genomic_DNA"/>
</dbReference>
<dbReference type="AlphaFoldDB" id="A0A6G1G7Z9"/>
<sequence>MSFHRRLPAQSPTPASPLITWLTGYVEQKATPPPLTLVDRLPSPSLPASPSLELEPRITAPPDSPLKDGHSLHAHASQDQTLVQSLPELLEAIRSNAQTQSEISGNQEALMDMVRDIFDRVEALATVSAASPVARERQFSTLEDISDDDFDLNFIPELEQKRRNLRVALTSAEDSLLLRLVKEYGEEWVKVTKEFQIQEPVNLAPPSR</sequence>
<evidence type="ECO:0000313" key="3">
    <source>
        <dbReference type="Proteomes" id="UP000504638"/>
    </source>
</evidence>
<keyword evidence="3" id="KW-1185">Reference proteome</keyword>